<dbReference type="Proteomes" id="UP000626148">
    <property type="component" value="Unassembled WGS sequence"/>
</dbReference>
<feature type="domain" description="UreE urease accessory N-terminal" evidence="7">
    <location>
        <begin position="36"/>
        <end position="101"/>
    </location>
</feature>
<dbReference type="Pfam" id="PF05194">
    <property type="entry name" value="UreE_C"/>
    <property type="match status" value="1"/>
</dbReference>
<evidence type="ECO:0000313" key="8">
    <source>
        <dbReference type="EMBL" id="GGX43646.1"/>
    </source>
</evidence>
<evidence type="ECO:0000313" key="9">
    <source>
        <dbReference type="Proteomes" id="UP000626148"/>
    </source>
</evidence>
<reference evidence="8" key="2">
    <citation type="submission" date="2020-09" db="EMBL/GenBank/DDBJ databases">
        <authorList>
            <person name="Sun Q."/>
            <person name="Kim S."/>
        </authorList>
    </citation>
    <scope>NUCLEOTIDE SEQUENCE</scope>
    <source>
        <strain evidence="8">KCTC 22169</strain>
    </source>
</reference>
<evidence type="ECO:0000256" key="4">
    <source>
        <dbReference type="ARBA" id="ARBA00023186"/>
    </source>
</evidence>
<dbReference type="NCBIfam" id="NF009751">
    <property type="entry name" value="PRK13261.1-1"/>
    <property type="match status" value="1"/>
</dbReference>
<dbReference type="Gene3D" id="3.30.70.790">
    <property type="entry name" value="UreE, C-terminal domain"/>
    <property type="match status" value="1"/>
</dbReference>
<dbReference type="InterPro" id="IPR012406">
    <property type="entry name" value="UreE"/>
</dbReference>
<dbReference type="InterPro" id="IPR004029">
    <property type="entry name" value="UreE_N"/>
</dbReference>
<gene>
    <name evidence="5 8" type="primary">ureE</name>
    <name evidence="8" type="ORF">GCM10007392_07990</name>
</gene>
<keyword evidence="4 5" id="KW-0143">Chaperone</keyword>
<dbReference type="InterPro" id="IPR036118">
    <property type="entry name" value="UreE_N_sf"/>
</dbReference>
<evidence type="ECO:0000256" key="3">
    <source>
        <dbReference type="ARBA" id="ARBA00022596"/>
    </source>
</evidence>
<comment type="function">
    <text evidence="5">Involved in urease metallocenter assembly. Binds nickel. Probably functions as a nickel donor during metallocenter assembly.</text>
</comment>
<dbReference type="HAMAP" id="MF_00822">
    <property type="entry name" value="UreE"/>
    <property type="match status" value="1"/>
</dbReference>
<dbReference type="SUPFAM" id="SSF69737">
    <property type="entry name" value="Urease metallochaperone UreE, C-terminal domain"/>
    <property type="match status" value="1"/>
</dbReference>
<name>A0A918K2H1_9GAMM</name>
<evidence type="ECO:0000256" key="6">
    <source>
        <dbReference type="SAM" id="MobiDB-lite"/>
    </source>
</evidence>
<dbReference type="GO" id="GO:0051082">
    <property type="term" value="F:unfolded protein binding"/>
    <property type="evidence" value="ECO:0007669"/>
    <property type="project" value="UniProtKB-UniRule"/>
</dbReference>
<accession>A0A918K2H1</accession>
<organism evidence="8 9">
    <name type="scientific">Saccharospirillum salsuginis</name>
    <dbReference type="NCBI Taxonomy" id="418750"/>
    <lineage>
        <taxon>Bacteria</taxon>
        <taxon>Pseudomonadati</taxon>
        <taxon>Pseudomonadota</taxon>
        <taxon>Gammaproteobacteria</taxon>
        <taxon>Oceanospirillales</taxon>
        <taxon>Saccharospirillaceae</taxon>
        <taxon>Saccharospirillum</taxon>
    </lineage>
</organism>
<dbReference type="GO" id="GO:0005737">
    <property type="term" value="C:cytoplasm"/>
    <property type="evidence" value="ECO:0007669"/>
    <property type="project" value="UniProtKB-SubCell"/>
</dbReference>
<dbReference type="SMART" id="SM00988">
    <property type="entry name" value="UreE_N"/>
    <property type="match status" value="1"/>
</dbReference>
<dbReference type="GO" id="GO:0019627">
    <property type="term" value="P:urea metabolic process"/>
    <property type="evidence" value="ECO:0007669"/>
    <property type="project" value="InterPro"/>
</dbReference>
<dbReference type="Pfam" id="PF02814">
    <property type="entry name" value="UreE_N"/>
    <property type="match status" value="1"/>
</dbReference>
<dbReference type="GO" id="GO:0006457">
    <property type="term" value="P:protein folding"/>
    <property type="evidence" value="ECO:0007669"/>
    <property type="project" value="InterPro"/>
</dbReference>
<dbReference type="EMBL" id="BMXR01000002">
    <property type="protein sequence ID" value="GGX43646.1"/>
    <property type="molecule type" value="Genomic_DNA"/>
</dbReference>
<sequence>MVRTRHRARSDSAHGTSGVAHSVRSYRPPTKSVTPMLEINQRLGLTAIDQLDGHLTLTHDQREKGRLRVLTDTGEEARLFLERGRPLAVGEILKTTCGRHVQIKGAIEPVVTATCDDWHTFARACYHLGNRHVKIEVGEKWLRIKPDHVLEAMLIQLGLMTQPEDAVFNPESGAYAHGHHHH</sequence>
<keyword evidence="3 5" id="KW-0533">Nickel</keyword>
<comment type="subcellular location">
    <subcellularLocation>
        <location evidence="1 5">Cytoplasm</location>
    </subcellularLocation>
</comment>
<protein>
    <recommendedName>
        <fullName evidence="5">Urease accessory protein UreE</fullName>
    </recommendedName>
</protein>
<comment type="similarity">
    <text evidence="5">Belongs to the UreE family.</text>
</comment>
<evidence type="ECO:0000256" key="5">
    <source>
        <dbReference type="HAMAP-Rule" id="MF_00822"/>
    </source>
</evidence>
<dbReference type="InterPro" id="IPR007864">
    <property type="entry name" value="UreE_C_dom"/>
</dbReference>
<dbReference type="CDD" id="cd00571">
    <property type="entry name" value="UreE"/>
    <property type="match status" value="1"/>
</dbReference>
<keyword evidence="9" id="KW-1185">Reference proteome</keyword>
<dbReference type="AlphaFoldDB" id="A0A918K2H1"/>
<keyword evidence="2 5" id="KW-0963">Cytoplasm</keyword>
<dbReference type="Gene3D" id="2.60.260.20">
    <property type="entry name" value="Urease metallochaperone UreE, N-terminal domain"/>
    <property type="match status" value="1"/>
</dbReference>
<evidence type="ECO:0000256" key="1">
    <source>
        <dbReference type="ARBA" id="ARBA00004496"/>
    </source>
</evidence>
<dbReference type="GO" id="GO:0016151">
    <property type="term" value="F:nickel cation binding"/>
    <property type="evidence" value="ECO:0007669"/>
    <property type="project" value="UniProtKB-UniRule"/>
</dbReference>
<dbReference type="GO" id="GO:0065003">
    <property type="term" value="P:protein-containing complex assembly"/>
    <property type="evidence" value="ECO:0007669"/>
    <property type="project" value="InterPro"/>
</dbReference>
<evidence type="ECO:0000259" key="7">
    <source>
        <dbReference type="SMART" id="SM00988"/>
    </source>
</evidence>
<proteinExistence type="inferred from homology"/>
<reference evidence="8" key="1">
    <citation type="journal article" date="2014" name="Int. J. Syst. Evol. Microbiol.">
        <title>Complete genome sequence of Corynebacterium casei LMG S-19264T (=DSM 44701T), isolated from a smear-ripened cheese.</title>
        <authorList>
            <consortium name="US DOE Joint Genome Institute (JGI-PGF)"/>
            <person name="Walter F."/>
            <person name="Albersmeier A."/>
            <person name="Kalinowski J."/>
            <person name="Ruckert C."/>
        </authorList>
    </citation>
    <scope>NUCLEOTIDE SEQUENCE</scope>
    <source>
        <strain evidence="8">KCTC 22169</strain>
    </source>
</reference>
<feature type="region of interest" description="Disordered" evidence="6">
    <location>
        <begin position="1"/>
        <end position="32"/>
    </location>
</feature>
<comment type="caution">
    <text evidence="8">The sequence shown here is derived from an EMBL/GenBank/DDBJ whole genome shotgun (WGS) entry which is preliminary data.</text>
</comment>
<dbReference type="SUPFAM" id="SSF69287">
    <property type="entry name" value="Urease metallochaperone UreE, N-terminal domain"/>
    <property type="match status" value="1"/>
</dbReference>
<evidence type="ECO:0000256" key="2">
    <source>
        <dbReference type="ARBA" id="ARBA00022490"/>
    </source>
</evidence>